<dbReference type="Gene3D" id="3.60.10.10">
    <property type="entry name" value="Endonuclease/exonuclease/phosphatase"/>
    <property type="match status" value="1"/>
</dbReference>
<name>A0ABY9CL94_VITVI</name>
<reference evidence="2 3" key="1">
    <citation type="journal article" date="2023" name="Hortic Res">
        <title>The complete reference genome for grapevine (Vitis vinifera L.) genetics and breeding.</title>
        <authorList>
            <person name="Shi X."/>
            <person name="Cao S."/>
            <person name="Wang X."/>
            <person name="Huang S."/>
            <person name="Wang Y."/>
            <person name="Liu Z."/>
            <person name="Liu W."/>
            <person name="Leng X."/>
            <person name="Peng Y."/>
            <person name="Wang N."/>
            <person name="Wang Y."/>
            <person name="Ma Z."/>
            <person name="Xu X."/>
            <person name="Zhang F."/>
            <person name="Xue H."/>
            <person name="Zhong H."/>
            <person name="Wang Y."/>
            <person name="Zhang K."/>
            <person name="Velt A."/>
            <person name="Avia K."/>
            <person name="Holtgrawe D."/>
            <person name="Grimplet J."/>
            <person name="Matus J.T."/>
            <person name="Ware D."/>
            <person name="Wu X."/>
            <person name="Wang H."/>
            <person name="Liu C."/>
            <person name="Fang Y."/>
            <person name="Rustenholz C."/>
            <person name="Cheng Z."/>
            <person name="Xiao H."/>
            <person name="Zhou Y."/>
        </authorList>
    </citation>
    <scope>NUCLEOTIDE SEQUENCE [LARGE SCALE GENOMIC DNA]</scope>
    <source>
        <strain evidence="3">cv. Pinot noir / PN40024</strain>
        <tissue evidence="2">Leaf</tissue>
    </source>
</reference>
<keyword evidence="3" id="KW-1185">Reference proteome</keyword>
<evidence type="ECO:0000313" key="2">
    <source>
        <dbReference type="EMBL" id="WJZ95378.1"/>
    </source>
</evidence>
<evidence type="ECO:0000313" key="3">
    <source>
        <dbReference type="Proteomes" id="UP001227230"/>
    </source>
</evidence>
<dbReference type="InterPro" id="IPR036691">
    <property type="entry name" value="Endo/exonu/phosph_ase_sf"/>
</dbReference>
<feature type="domain" description="Reverse transcriptase zinc-binding" evidence="1">
    <location>
        <begin position="864"/>
        <end position="948"/>
    </location>
</feature>
<gene>
    <name evidence="2" type="ORF">VitviT2T_014152</name>
</gene>
<dbReference type="InterPro" id="IPR026960">
    <property type="entry name" value="RVT-Znf"/>
</dbReference>
<dbReference type="Proteomes" id="UP001227230">
    <property type="component" value="Chromosome 9"/>
</dbReference>
<dbReference type="PANTHER" id="PTHR36617">
    <property type="entry name" value="PROTEIN, PUTATIVE-RELATED"/>
    <property type="match status" value="1"/>
</dbReference>
<dbReference type="SUPFAM" id="SSF56219">
    <property type="entry name" value="DNase I-like"/>
    <property type="match status" value="1"/>
</dbReference>
<accession>A0ABY9CL94</accession>
<dbReference type="PANTHER" id="PTHR36617:SF15">
    <property type="entry name" value="REVERSE TRANSCRIPTASE ZINC-BINDING DOMAIN-CONTAINING PROTEIN"/>
    <property type="match status" value="1"/>
</dbReference>
<sequence length="1048" mass="121422">MREGQSFEALWAGTSFRPTKGSILKEARASLGQSRSEIWFEEELLPNGMPSAAERSEKQRASLAVEWLMEENSRYSNLEPSAMCFWGGRVSSSSTLSGGKGAVIEMDERCGNDAVKEESEGKLNFTPLRVCPAEVRDDQMGVRVSFMLEEGRGEGVEKEEDEESWRYSCLARFCQCLGMPAEGFEMEILQLLNKIRERRDCSERVTGKKRKGKGLSRFDRELKKLEWSVNYGGIVEDRGHQESGVYGPTAKAEREDFWSELGAIKGLWNEPWCVAGDFNMIRFPSERSRGGRLTQGMRRFSEVVEELELRDLPLQGGCSHGAIQTVLARPISDHALILLDRGGMRRGPTPFRFENMWLKSEGFKEVMRQWWEGIQVNGSASFILTEKLKALKPLLRSWNKEVFGQIDLEKQKAWNLIEYWDKEEMVRSLSIEEEEVRKEARELYKKWALLEEVSWRQKSREIWLKKGDRNTKFFHKMANAYRRRKQLNRIKVNERCFTKESEIKEEVGRNFQELLTNPGDWKPSIKGLNFERLEEREVERLEQPFLEEEVFEALKGCCGEKAPGPDDFSMAFWQFAWDFVKVEVLNLFRQFHETGRFVRSMNATFLVLIPKKGGAEDLKDFRPISLVGGLYKWLAKIMDAVLIANEAIDSILKNNRGAIMCKLDIEKAYDHVDWKFLIAVMAKMGFGGKGGLGVKSLGLFNKALLGKWAWRFANEKTALWNQVIRRKYGEEKGGWRSCEIREAYGVGLWKAINKVGQFVTPFFGYEVGDGKNVRFWKDKWCGTSPLSEAFPSLFSIAKSKEAWVNEVWTAEGDRRGSWTPTFNRPFNDWELEEVGRLLRCLEGKMVRVDEEDRVRWVESKDGVFSVKSLYRAMQPVSSAWFPSKIIWMSYAQPKISFFAWEASWGRVLTLDRLQKRGWALANRCFLCQKCGESIDHLLLHCERTREVWTLLLSFFRVSWVFPLSVKETLIGWRGSFMGKKRKVAWLLGPLCLFWVIWKARNSIAFEDGVLSIQKLKISFVYLLWSETKVWIKDGLSTLLDFIDWVCMY</sequence>
<dbReference type="Pfam" id="PF13966">
    <property type="entry name" value="zf-RVT"/>
    <property type="match status" value="1"/>
</dbReference>
<proteinExistence type="predicted"/>
<dbReference type="EMBL" id="CP126656">
    <property type="protein sequence ID" value="WJZ95378.1"/>
    <property type="molecule type" value="Genomic_DNA"/>
</dbReference>
<organism evidence="2 3">
    <name type="scientific">Vitis vinifera</name>
    <name type="common">Grape</name>
    <dbReference type="NCBI Taxonomy" id="29760"/>
    <lineage>
        <taxon>Eukaryota</taxon>
        <taxon>Viridiplantae</taxon>
        <taxon>Streptophyta</taxon>
        <taxon>Embryophyta</taxon>
        <taxon>Tracheophyta</taxon>
        <taxon>Spermatophyta</taxon>
        <taxon>Magnoliopsida</taxon>
        <taxon>eudicotyledons</taxon>
        <taxon>Gunneridae</taxon>
        <taxon>Pentapetalae</taxon>
        <taxon>rosids</taxon>
        <taxon>Vitales</taxon>
        <taxon>Vitaceae</taxon>
        <taxon>Viteae</taxon>
        <taxon>Vitis</taxon>
    </lineage>
</organism>
<evidence type="ECO:0000259" key="1">
    <source>
        <dbReference type="Pfam" id="PF13966"/>
    </source>
</evidence>
<protein>
    <recommendedName>
        <fullName evidence="1">Reverse transcriptase zinc-binding domain-containing protein</fullName>
    </recommendedName>
</protein>